<comment type="catalytic activity">
    <reaction evidence="10">
        <text>a 1-acyl-sn-glycero-3-phosphocholine + H2O = sn-glycerol 3-phosphocholine + a fatty acid + H(+)</text>
        <dbReference type="Rhea" id="RHEA:15177"/>
        <dbReference type="ChEBI" id="CHEBI:15377"/>
        <dbReference type="ChEBI" id="CHEBI:15378"/>
        <dbReference type="ChEBI" id="CHEBI:16870"/>
        <dbReference type="ChEBI" id="CHEBI:28868"/>
        <dbReference type="ChEBI" id="CHEBI:58168"/>
        <dbReference type="EC" id="3.1.1.5"/>
    </reaction>
</comment>
<dbReference type="Proteomes" id="UP000590412">
    <property type="component" value="Unassembled WGS sequence"/>
</dbReference>
<gene>
    <name evidence="12" type="primary">PLB1</name>
    <name evidence="12" type="ORF">FOB60_005030</name>
</gene>
<dbReference type="PROSITE" id="PS51210">
    <property type="entry name" value="PLA2C"/>
    <property type="match status" value="1"/>
</dbReference>
<evidence type="ECO:0000256" key="6">
    <source>
        <dbReference type="ARBA" id="ARBA00023098"/>
    </source>
</evidence>
<dbReference type="InterPro" id="IPR016035">
    <property type="entry name" value="Acyl_Trfase/lysoPLipase"/>
</dbReference>
<evidence type="ECO:0000313" key="12">
    <source>
        <dbReference type="EMBL" id="KAF6045458.1"/>
    </source>
</evidence>
<comment type="function">
    <text evidence="8">Catalyzes the release of fatty acids from lysophospholipids. Phospholipase B may well contribute to pathogenicity by abetting the fungus in damaging and traversing host cell membranes, processes which likely increase the rapidity of disseminated infection.</text>
</comment>
<evidence type="ECO:0000259" key="11">
    <source>
        <dbReference type="PROSITE" id="PS51210"/>
    </source>
</evidence>
<dbReference type="GO" id="GO:0005886">
    <property type="term" value="C:plasma membrane"/>
    <property type="evidence" value="ECO:0007669"/>
    <property type="project" value="TreeGrafter"/>
</dbReference>
<dbReference type="OrthoDB" id="4084751at2759"/>
<dbReference type="SMART" id="SM00022">
    <property type="entry name" value="PLAc"/>
    <property type="match status" value="1"/>
</dbReference>
<evidence type="ECO:0000256" key="8">
    <source>
        <dbReference type="ARBA" id="ARBA00059407"/>
    </source>
</evidence>
<keyword evidence="3 10" id="KW-0732">Signal</keyword>
<keyword evidence="4 9" id="KW-0378">Hydrolase</keyword>
<dbReference type="EC" id="3.1.1.5" evidence="2 10"/>
<dbReference type="GO" id="GO:0046475">
    <property type="term" value="P:glycerophospholipid catabolic process"/>
    <property type="evidence" value="ECO:0007669"/>
    <property type="project" value="TreeGrafter"/>
</dbReference>
<evidence type="ECO:0000313" key="13">
    <source>
        <dbReference type="Proteomes" id="UP000590412"/>
    </source>
</evidence>
<proteinExistence type="inferred from homology"/>
<evidence type="ECO:0000256" key="2">
    <source>
        <dbReference type="ARBA" id="ARBA00013274"/>
    </source>
</evidence>
<evidence type="ECO:0000256" key="4">
    <source>
        <dbReference type="ARBA" id="ARBA00022801"/>
    </source>
</evidence>
<dbReference type="EMBL" id="JABWAB010000009">
    <property type="protein sequence ID" value="KAF6045458.1"/>
    <property type="molecule type" value="Genomic_DNA"/>
</dbReference>
<evidence type="ECO:0000256" key="5">
    <source>
        <dbReference type="ARBA" id="ARBA00022963"/>
    </source>
</evidence>
<comment type="caution">
    <text evidence="12">The sequence shown here is derived from an EMBL/GenBank/DDBJ whole genome shotgun (WGS) entry which is preliminary data.</text>
</comment>
<dbReference type="PANTHER" id="PTHR10728:SF33">
    <property type="entry name" value="LYSOPHOSPHOLIPASE 1-RELATED"/>
    <property type="match status" value="1"/>
</dbReference>
<dbReference type="GO" id="GO:0005783">
    <property type="term" value="C:endoplasmic reticulum"/>
    <property type="evidence" value="ECO:0007669"/>
    <property type="project" value="TreeGrafter"/>
</dbReference>
<dbReference type="Pfam" id="PF01735">
    <property type="entry name" value="PLA2_B"/>
    <property type="match status" value="1"/>
</dbReference>
<dbReference type="FunFam" id="3.40.1090.10:FF:000010">
    <property type="entry name" value="Lysophospholipase"/>
    <property type="match status" value="1"/>
</dbReference>
<keyword evidence="6 9" id="KW-0443">Lipid metabolism</keyword>
<evidence type="ECO:0000256" key="9">
    <source>
        <dbReference type="PROSITE-ProRule" id="PRU00555"/>
    </source>
</evidence>
<dbReference type="PANTHER" id="PTHR10728">
    <property type="entry name" value="CYTOSOLIC PHOSPHOLIPASE A2"/>
    <property type="match status" value="1"/>
</dbReference>
<dbReference type="GO" id="GO:0005829">
    <property type="term" value="C:cytosol"/>
    <property type="evidence" value="ECO:0007669"/>
    <property type="project" value="TreeGrafter"/>
</dbReference>
<dbReference type="GO" id="GO:0004623">
    <property type="term" value="F:phospholipase A2 activity"/>
    <property type="evidence" value="ECO:0007669"/>
    <property type="project" value="TreeGrafter"/>
</dbReference>
<organism evidence="12 13">
    <name type="scientific">Candida parapsilosis</name>
    <name type="common">Yeast</name>
    <dbReference type="NCBI Taxonomy" id="5480"/>
    <lineage>
        <taxon>Eukaryota</taxon>
        <taxon>Fungi</taxon>
        <taxon>Dikarya</taxon>
        <taxon>Ascomycota</taxon>
        <taxon>Saccharomycotina</taxon>
        <taxon>Pichiomycetes</taxon>
        <taxon>Debaryomycetaceae</taxon>
        <taxon>Candida/Lodderomyces clade</taxon>
        <taxon>Candida</taxon>
    </lineage>
</organism>
<comment type="similarity">
    <text evidence="1 10">Belongs to the lysophospholipase family.</text>
</comment>
<dbReference type="GO" id="GO:0004622">
    <property type="term" value="F:phosphatidylcholine lysophospholipase activity"/>
    <property type="evidence" value="ECO:0007669"/>
    <property type="project" value="UniProtKB-EC"/>
</dbReference>
<dbReference type="GO" id="GO:0005576">
    <property type="term" value="C:extracellular region"/>
    <property type="evidence" value="ECO:0007669"/>
    <property type="project" value="TreeGrafter"/>
</dbReference>
<dbReference type="InterPro" id="IPR002642">
    <property type="entry name" value="LysoPLipase_cat_dom"/>
</dbReference>
<evidence type="ECO:0000256" key="1">
    <source>
        <dbReference type="ARBA" id="ARBA00008780"/>
    </source>
</evidence>
<dbReference type="AlphaFoldDB" id="A0A8X7NIE5"/>
<name>A0A8X7NIE5_CANPA</name>
<accession>A0A8X7NIE5</accession>
<keyword evidence="5 9" id="KW-0442">Lipid degradation</keyword>
<sequence length="577" mass="63494">MLFHVLHLLLSSPIVLATSNGYAPIKVKCSGGKLTRSASEGLNKNEITYMESRYPIAELNLASYLHSVELEDFDVSSFLNEASPTIGLAFSGGGYRALLIGAGEYAALDARTNISQGVGLGGILQSSSYISGLSGGAWLVGSVVCNNLISIDELIHNNTLWQTTNSILNYFDDNIVDQLLMWIDIGEQVRSKQDAGFSISITDVWGRALSYQFLTNKKDYGAGYRFSDLMNETNFRNHYAPFPILLAVGRVPDTNIVNLNSTVFSLTPFEVGSESPYLNSFVATRSIGTLLDNGLPQNSTCISGFDNAGFFMGTSSSLFNAIILSIDNATLPDFLKEFINETIIDPIVKSNIDVAKYNPNAFYNSEDPQTSIESSKTLYLVDGGEDGQNIPLVPLLKRNMSIVFAFDNSADINGLPDGTSLVKTYERQFFEAGAKTPFPYVPDQKSFLHLNLTSRPTFFGCNAGNLTALTDSVFDVPLVVYIANKQYSFASNTSTFKLSYSIADRNAMITNGFEVASMLNGTLDEEWRACVGCAIIRREQERLGLEQTKQCKLCFERYCWDGTIYEEKKSNISCYKS</sequence>
<reference evidence="12" key="1">
    <citation type="submission" date="2020-03" db="EMBL/GenBank/DDBJ databases">
        <title>FDA dAtabase for Regulatory Grade micrObial Sequences (FDA-ARGOS): Supporting development and validation of Infectious Disease Dx tests.</title>
        <authorList>
            <person name="Campos J."/>
            <person name="Goldberg B."/>
            <person name="Tallon L."/>
            <person name="Sadzewicz L."/>
            <person name="Vavikolanu K."/>
            <person name="Mehta A."/>
            <person name="Aluvathingal J."/>
            <person name="Nadendla S."/>
            <person name="Nandy P."/>
            <person name="Geyer C."/>
            <person name="Yan Y."/>
            <person name="Sichtig H."/>
        </authorList>
    </citation>
    <scope>NUCLEOTIDE SEQUENCE [LARGE SCALE GENOMIC DNA]</scope>
    <source>
        <strain evidence="12">FDAARGOS_652</strain>
    </source>
</reference>
<evidence type="ECO:0000256" key="7">
    <source>
        <dbReference type="ARBA" id="ARBA00023180"/>
    </source>
</evidence>
<feature type="domain" description="PLA2c" evidence="11">
    <location>
        <begin position="28"/>
        <end position="565"/>
    </location>
</feature>
<evidence type="ECO:0000256" key="3">
    <source>
        <dbReference type="ARBA" id="ARBA00022729"/>
    </source>
</evidence>
<feature type="chain" id="PRO_5044521779" description="Lysophospholipase" evidence="10">
    <location>
        <begin position="18"/>
        <end position="577"/>
    </location>
</feature>
<evidence type="ECO:0000256" key="10">
    <source>
        <dbReference type="RuleBase" id="RU362103"/>
    </source>
</evidence>
<protein>
    <recommendedName>
        <fullName evidence="2 10">Lysophospholipase</fullName>
        <ecNumber evidence="2 10">3.1.1.5</ecNumber>
    </recommendedName>
</protein>
<keyword evidence="7" id="KW-0325">Glycoprotein</keyword>
<dbReference type="Gene3D" id="3.40.1090.10">
    <property type="entry name" value="Cytosolic phospholipase A2 catalytic domain"/>
    <property type="match status" value="1"/>
</dbReference>
<dbReference type="SUPFAM" id="SSF52151">
    <property type="entry name" value="FabD/lysophospholipase-like"/>
    <property type="match status" value="1"/>
</dbReference>
<feature type="signal peptide" evidence="10">
    <location>
        <begin position="1"/>
        <end position="17"/>
    </location>
</feature>